<dbReference type="PANTHER" id="PTHR33116">
    <property type="entry name" value="REVERSE TRANSCRIPTASE ZINC-BINDING DOMAIN-CONTAINING PROTEIN-RELATED-RELATED"/>
    <property type="match status" value="1"/>
</dbReference>
<dbReference type="PANTHER" id="PTHR33116:SF79">
    <property type="entry name" value="REVERSE TRANSCRIPTASE DOMAIN, ZINC FINGER, CCHC-TYPE-RELATED"/>
    <property type="match status" value="1"/>
</dbReference>
<reference evidence="1 2" key="1">
    <citation type="journal article" date="2017" name="Nat. Commun.">
        <title>Genome assembly with in vitro proximity ligation data and whole-genome triplication in lettuce.</title>
        <authorList>
            <person name="Reyes-Chin-Wo S."/>
            <person name="Wang Z."/>
            <person name="Yang X."/>
            <person name="Kozik A."/>
            <person name="Arikit S."/>
            <person name="Song C."/>
            <person name="Xia L."/>
            <person name="Froenicke L."/>
            <person name="Lavelle D.O."/>
            <person name="Truco M.J."/>
            <person name="Xia R."/>
            <person name="Zhu S."/>
            <person name="Xu C."/>
            <person name="Xu H."/>
            <person name="Xu X."/>
            <person name="Cox K."/>
            <person name="Korf I."/>
            <person name="Meyers B.C."/>
            <person name="Michelmore R.W."/>
        </authorList>
    </citation>
    <scope>NUCLEOTIDE SEQUENCE [LARGE SCALE GENOMIC DNA]</scope>
    <source>
        <strain evidence="2">cv. Salinas</strain>
        <tissue evidence="1">Seedlings</tissue>
    </source>
</reference>
<organism evidence="1 2">
    <name type="scientific">Lactuca sativa</name>
    <name type="common">Garden lettuce</name>
    <dbReference type="NCBI Taxonomy" id="4236"/>
    <lineage>
        <taxon>Eukaryota</taxon>
        <taxon>Viridiplantae</taxon>
        <taxon>Streptophyta</taxon>
        <taxon>Embryophyta</taxon>
        <taxon>Tracheophyta</taxon>
        <taxon>Spermatophyta</taxon>
        <taxon>Magnoliopsida</taxon>
        <taxon>eudicotyledons</taxon>
        <taxon>Gunneridae</taxon>
        <taxon>Pentapetalae</taxon>
        <taxon>asterids</taxon>
        <taxon>campanulids</taxon>
        <taxon>Asterales</taxon>
        <taxon>Asteraceae</taxon>
        <taxon>Cichorioideae</taxon>
        <taxon>Cichorieae</taxon>
        <taxon>Lactucinae</taxon>
        <taxon>Lactuca</taxon>
    </lineage>
</organism>
<evidence type="ECO:0000313" key="2">
    <source>
        <dbReference type="Proteomes" id="UP000235145"/>
    </source>
</evidence>
<dbReference type="AlphaFoldDB" id="A0A9R1VMP0"/>
<comment type="caution">
    <text evidence="1">The sequence shown here is derived from an EMBL/GenBank/DDBJ whole genome shotgun (WGS) entry which is preliminary data.</text>
</comment>
<accession>A0A9R1VMP0</accession>
<evidence type="ECO:0000313" key="1">
    <source>
        <dbReference type="EMBL" id="KAJ0207371.1"/>
    </source>
</evidence>
<keyword evidence="2" id="KW-1185">Reference proteome</keyword>
<gene>
    <name evidence="1" type="ORF">LSAT_V11C500288140</name>
</gene>
<dbReference type="EMBL" id="NBSK02000005">
    <property type="protein sequence ID" value="KAJ0207371.1"/>
    <property type="molecule type" value="Genomic_DNA"/>
</dbReference>
<evidence type="ECO:0008006" key="3">
    <source>
        <dbReference type="Google" id="ProtNLM"/>
    </source>
</evidence>
<proteinExistence type="predicted"/>
<protein>
    <recommendedName>
        <fullName evidence="3">Reverse transcriptase domain-containing protein</fullName>
    </recommendedName>
</protein>
<sequence>MEGLNVAMKEACAKGLFKLIKIPNCDTLISHLFYANNALFLGEWCKDNIKNLSRILRCFHVSSGLKVNFWKSWVFGIGANWQEVVRWAAPLGSEPAVVPLNYLGAPVGTNMKHQFK</sequence>
<dbReference type="Proteomes" id="UP000235145">
    <property type="component" value="Unassembled WGS sequence"/>
</dbReference>
<name>A0A9R1VMP0_LACSA</name>